<dbReference type="GO" id="GO:0003700">
    <property type="term" value="F:DNA-binding transcription factor activity"/>
    <property type="evidence" value="ECO:0007669"/>
    <property type="project" value="InterPro"/>
</dbReference>
<dbReference type="SMART" id="SM00774">
    <property type="entry name" value="WRKY"/>
    <property type="match status" value="1"/>
</dbReference>
<dbReference type="InterPro" id="IPR036576">
    <property type="entry name" value="WRKY_dom_sf"/>
</dbReference>
<dbReference type="PANTHER" id="PTHR32096">
    <property type="entry name" value="WRKY TRANSCRIPTION FACTOR 30-RELATED-RELATED"/>
    <property type="match status" value="1"/>
</dbReference>
<evidence type="ECO:0000313" key="8">
    <source>
        <dbReference type="EMBL" id="GFQ08265.1"/>
    </source>
</evidence>
<feature type="domain" description="WRKY" evidence="7">
    <location>
        <begin position="95"/>
        <end position="134"/>
    </location>
</feature>
<keyword evidence="3" id="KW-0238">DNA-binding</keyword>
<dbReference type="GO" id="GO:0000976">
    <property type="term" value="F:transcription cis-regulatory region binding"/>
    <property type="evidence" value="ECO:0007669"/>
    <property type="project" value="TreeGrafter"/>
</dbReference>
<keyword evidence="5" id="KW-0539">Nucleus</keyword>
<dbReference type="Gene3D" id="2.20.25.80">
    <property type="entry name" value="WRKY domain"/>
    <property type="match status" value="1"/>
</dbReference>
<gene>
    <name evidence="8" type="ORF">PHJA_002970500</name>
</gene>
<evidence type="ECO:0000313" key="9">
    <source>
        <dbReference type="Proteomes" id="UP000653305"/>
    </source>
</evidence>
<comment type="subcellular location">
    <subcellularLocation>
        <location evidence="1">Nucleus</location>
    </subcellularLocation>
</comment>
<dbReference type="InterPro" id="IPR003657">
    <property type="entry name" value="WRKY_dom"/>
</dbReference>
<dbReference type="Proteomes" id="UP000653305">
    <property type="component" value="Unassembled WGS sequence"/>
</dbReference>
<sequence length="225" mass="24882">MEDDNWDLHAVVRGCATSAATDNSSWRSERLCPRAASSLQAIFLVMLGHVNKGLKKNNLKKVCHVTAESVIFGRVVMEKIWAKTDKGLPLSKVLGYYKCSTSKGCMARKQVERHRSDPGIFIVTYTAEHNHPLPTHRSSLAGTTRGCQKPAETPAKKQPSCSPGKSPEPAASLSPDNEFFLRVWKILPAGRGRGTFPITFRRICRILGLPPAPHDAFLLAHFSFF</sequence>
<evidence type="ECO:0000256" key="4">
    <source>
        <dbReference type="ARBA" id="ARBA00023163"/>
    </source>
</evidence>
<dbReference type="PANTHER" id="PTHR32096:SF61">
    <property type="entry name" value="WRKY TRANSCRIPTION FACTOR 22"/>
    <property type="match status" value="1"/>
</dbReference>
<feature type="compositionally biased region" description="Polar residues" evidence="6">
    <location>
        <begin position="136"/>
        <end position="146"/>
    </location>
</feature>
<proteinExistence type="predicted"/>
<evidence type="ECO:0000256" key="2">
    <source>
        <dbReference type="ARBA" id="ARBA00023015"/>
    </source>
</evidence>
<name>A0A830DJR7_9LAMI</name>
<evidence type="ECO:0000256" key="5">
    <source>
        <dbReference type="ARBA" id="ARBA00023242"/>
    </source>
</evidence>
<accession>A0A830DJR7</accession>
<keyword evidence="9" id="KW-1185">Reference proteome</keyword>
<dbReference type="GO" id="GO:0005634">
    <property type="term" value="C:nucleus"/>
    <property type="evidence" value="ECO:0007669"/>
    <property type="project" value="UniProtKB-SubCell"/>
</dbReference>
<evidence type="ECO:0000259" key="7">
    <source>
        <dbReference type="PROSITE" id="PS50811"/>
    </source>
</evidence>
<dbReference type="SUPFAM" id="SSF118290">
    <property type="entry name" value="WRKY DNA-binding domain"/>
    <property type="match status" value="1"/>
</dbReference>
<dbReference type="Pfam" id="PF03106">
    <property type="entry name" value="WRKY"/>
    <property type="match status" value="1"/>
</dbReference>
<keyword evidence="4" id="KW-0804">Transcription</keyword>
<organism evidence="8 9">
    <name type="scientific">Phtheirospermum japonicum</name>
    <dbReference type="NCBI Taxonomy" id="374723"/>
    <lineage>
        <taxon>Eukaryota</taxon>
        <taxon>Viridiplantae</taxon>
        <taxon>Streptophyta</taxon>
        <taxon>Embryophyta</taxon>
        <taxon>Tracheophyta</taxon>
        <taxon>Spermatophyta</taxon>
        <taxon>Magnoliopsida</taxon>
        <taxon>eudicotyledons</taxon>
        <taxon>Gunneridae</taxon>
        <taxon>Pentapetalae</taxon>
        <taxon>asterids</taxon>
        <taxon>lamiids</taxon>
        <taxon>Lamiales</taxon>
        <taxon>Orobanchaceae</taxon>
        <taxon>Orobanchaceae incertae sedis</taxon>
        <taxon>Phtheirospermum</taxon>
    </lineage>
</organism>
<evidence type="ECO:0000256" key="1">
    <source>
        <dbReference type="ARBA" id="ARBA00004123"/>
    </source>
</evidence>
<dbReference type="PROSITE" id="PS50811">
    <property type="entry name" value="WRKY"/>
    <property type="match status" value="1"/>
</dbReference>
<dbReference type="AlphaFoldDB" id="A0A830DJR7"/>
<evidence type="ECO:0000256" key="3">
    <source>
        <dbReference type="ARBA" id="ARBA00023125"/>
    </source>
</evidence>
<dbReference type="OrthoDB" id="662136at2759"/>
<protein>
    <submittedName>
        <fullName evidence="8">WRKY transcription factor 22</fullName>
    </submittedName>
</protein>
<feature type="region of interest" description="Disordered" evidence="6">
    <location>
        <begin position="132"/>
        <end position="173"/>
    </location>
</feature>
<comment type="caution">
    <text evidence="8">The sequence shown here is derived from an EMBL/GenBank/DDBJ whole genome shotgun (WGS) entry which is preliminary data.</text>
</comment>
<dbReference type="InterPro" id="IPR044810">
    <property type="entry name" value="WRKY_plant"/>
</dbReference>
<dbReference type="EMBL" id="BMAC01004067">
    <property type="protein sequence ID" value="GFQ08265.1"/>
    <property type="molecule type" value="Genomic_DNA"/>
</dbReference>
<reference evidence="8" key="1">
    <citation type="submission" date="2020-07" db="EMBL/GenBank/DDBJ databases">
        <title>Ethylene signaling mediates host invasion by parasitic plants.</title>
        <authorList>
            <person name="Yoshida S."/>
        </authorList>
    </citation>
    <scope>NUCLEOTIDE SEQUENCE</scope>
    <source>
        <strain evidence="8">Okayama</strain>
    </source>
</reference>
<evidence type="ECO:0000256" key="6">
    <source>
        <dbReference type="SAM" id="MobiDB-lite"/>
    </source>
</evidence>
<keyword evidence="2" id="KW-0805">Transcription regulation</keyword>